<dbReference type="PIRSF" id="PIRSF037260">
    <property type="entry name" value="UPF0223"/>
    <property type="match status" value="1"/>
</dbReference>
<dbReference type="SUPFAM" id="SSF158504">
    <property type="entry name" value="BH2638-like"/>
    <property type="match status" value="1"/>
</dbReference>
<reference evidence="2 3" key="1">
    <citation type="submission" date="2017-08" db="EMBL/GenBank/DDBJ databases">
        <title>Virgibacillus indicus sp. nov. and Virgibacillus profoundi sp. nov, two moderately halophilic bacteria isolated from marine sediment by using the Microfluidic Streak Plate.</title>
        <authorList>
            <person name="Xu B."/>
            <person name="Hu B."/>
            <person name="Wang J."/>
            <person name="Zhu Y."/>
            <person name="Huang L."/>
            <person name="Du W."/>
            <person name="Huang Y."/>
        </authorList>
    </citation>
    <scope>NUCLEOTIDE SEQUENCE [LARGE SCALE GENOMIC DNA]</scope>
    <source>
        <strain evidence="2 3">IO3-P2-C2</strain>
    </source>
</reference>
<comment type="similarity">
    <text evidence="1">Belongs to the UPF0223 family.</text>
</comment>
<organism evidence="2 3">
    <name type="scientific">Virgibacillus indicus</name>
    <dbReference type="NCBI Taxonomy" id="2024554"/>
    <lineage>
        <taxon>Bacteria</taxon>
        <taxon>Bacillati</taxon>
        <taxon>Bacillota</taxon>
        <taxon>Bacilli</taxon>
        <taxon>Bacillales</taxon>
        <taxon>Bacillaceae</taxon>
        <taxon>Virgibacillus</taxon>
    </lineage>
</organism>
<dbReference type="EMBL" id="NPMS01000001">
    <property type="protein sequence ID" value="OZU90453.1"/>
    <property type="molecule type" value="Genomic_DNA"/>
</dbReference>
<protein>
    <recommendedName>
        <fullName evidence="1">UPF0223 protein CIL03_04715</fullName>
    </recommendedName>
</protein>
<keyword evidence="3" id="KW-1185">Reference proteome</keyword>
<dbReference type="Gene3D" id="1.10.220.80">
    <property type="entry name" value="BH2638-like"/>
    <property type="match status" value="1"/>
</dbReference>
<dbReference type="RefSeq" id="WP_094884046.1">
    <property type="nucleotide sequence ID" value="NZ_NPMS01000001.1"/>
</dbReference>
<evidence type="ECO:0000256" key="1">
    <source>
        <dbReference type="HAMAP-Rule" id="MF_01041"/>
    </source>
</evidence>
<comment type="caution">
    <text evidence="2">The sequence shown here is derived from an EMBL/GenBank/DDBJ whole genome shotgun (WGS) entry which is preliminary data.</text>
</comment>
<dbReference type="NCBIfam" id="NF003353">
    <property type="entry name" value="PRK04387.1"/>
    <property type="match status" value="1"/>
</dbReference>
<name>A0A265NEN4_9BACI</name>
<dbReference type="HAMAP" id="MF_01041">
    <property type="entry name" value="UPF0223"/>
    <property type="match status" value="1"/>
</dbReference>
<evidence type="ECO:0000313" key="3">
    <source>
        <dbReference type="Proteomes" id="UP000216498"/>
    </source>
</evidence>
<proteinExistence type="inferred from homology"/>
<accession>A0A265NEN4</accession>
<dbReference type="InterPro" id="IPR007920">
    <property type="entry name" value="UPF0223"/>
</dbReference>
<dbReference type="OrthoDB" id="1649074at2"/>
<dbReference type="Pfam" id="PF05256">
    <property type="entry name" value="UPF0223"/>
    <property type="match status" value="1"/>
</dbReference>
<dbReference type="Proteomes" id="UP000216498">
    <property type="component" value="Unassembled WGS sequence"/>
</dbReference>
<gene>
    <name evidence="2" type="ORF">CIL03_04715</name>
</gene>
<dbReference type="AlphaFoldDB" id="A0A265NEN4"/>
<evidence type="ECO:0000313" key="2">
    <source>
        <dbReference type="EMBL" id="OZU90453.1"/>
    </source>
</evidence>
<sequence length="95" mass="11395">MNYQYPIDETWTKEEIIDVVNFFSLIEKAYEKNVSRKDLLALYKRFKEIVPGKSEEKKLFQAFEEQSSYSSYHVVKKARETEKSIFKMKESSTHK</sequence>
<dbReference type="InterPro" id="IPR023324">
    <property type="entry name" value="BH2638-like_sf"/>
</dbReference>